<dbReference type="AlphaFoldDB" id="E1ZDG4"/>
<reference evidence="4 5" key="1">
    <citation type="journal article" date="2010" name="Plant Cell">
        <title>The Chlorella variabilis NC64A genome reveals adaptation to photosymbiosis, coevolution with viruses, and cryptic sex.</title>
        <authorList>
            <person name="Blanc G."/>
            <person name="Duncan G."/>
            <person name="Agarkova I."/>
            <person name="Borodovsky M."/>
            <person name="Gurnon J."/>
            <person name="Kuo A."/>
            <person name="Lindquist E."/>
            <person name="Lucas S."/>
            <person name="Pangilinan J."/>
            <person name="Polle J."/>
            <person name="Salamov A."/>
            <person name="Terry A."/>
            <person name="Yamada T."/>
            <person name="Dunigan D.D."/>
            <person name="Grigoriev I.V."/>
            <person name="Claverie J.M."/>
            <person name="Van Etten J.L."/>
        </authorList>
    </citation>
    <scope>NUCLEOTIDE SEQUENCE [LARGE SCALE GENOMIC DNA]</scope>
    <source>
        <strain evidence="4 5">NC64A</strain>
    </source>
</reference>
<dbReference type="InParanoid" id="E1ZDG4"/>
<dbReference type="OrthoDB" id="78296at2759"/>
<feature type="domain" description="Vps72/YL1 C-terminal" evidence="3">
    <location>
        <begin position="266"/>
        <end position="295"/>
    </location>
</feature>
<organism evidence="5">
    <name type="scientific">Chlorella variabilis</name>
    <name type="common">Green alga</name>
    <dbReference type="NCBI Taxonomy" id="554065"/>
    <lineage>
        <taxon>Eukaryota</taxon>
        <taxon>Viridiplantae</taxon>
        <taxon>Chlorophyta</taxon>
        <taxon>core chlorophytes</taxon>
        <taxon>Trebouxiophyceae</taxon>
        <taxon>Chlorellales</taxon>
        <taxon>Chlorellaceae</taxon>
        <taxon>Chlorella clade</taxon>
        <taxon>Chlorella</taxon>
    </lineage>
</organism>
<evidence type="ECO:0000259" key="3">
    <source>
        <dbReference type="SMART" id="SM00993"/>
    </source>
</evidence>
<evidence type="ECO:0000256" key="1">
    <source>
        <dbReference type="ARBA" id="ARBA00006832"/>
    </source>
</evidence>
<dbReference type="RefSeq" id="XP_005848321.1">
    <property type="nucleotide sequence ID" value="XM_005848259.1"/>
</dbReference>
<dbReference type="InterPro" id="IPR013272">
    <property type="entry name" value="Vps72/YL1_C"/>
</dbReference>
<gene>
    <name evidence="4" type="ORF">CHLNCDRAFT_144994</name>
</gene>
<dbReference type="STRING" id="554065.E1ZDG4"/>
<feature type="compositionally biased region" description="Basic and acidic residues" evidence="2">
    <location>
        <begin position="113"/>
        <end position="128"/>
    </location>
</feature>
<dbReference type="SMART" id="SM00993">
    <property type="entry name" value="YL1_C"/>
    <property type="match status" value="1"/>
</dbReference>
<dbReference type="KEGG" id="cvr:CHLNCDRAFT_144994"/>
<evidence type="ECO:0000256" key="2">
    <source>
        <dbReference type="SAM" id="MobiDB-lite"/>
    </source>
</evidence>
<dbReference type="Pfam" id="PF08265">
    <property type="entry name" value="YL1_C"/>
    <property type="match status" value="1"/>
</dbReference>
<sequence>MASDSELPEQEEELSAEEEIGSDEEEERGSSAEEGSEDEDEEEGSEEEEGGSDDDESPTARRRPRKKHKAFVIPPPRALPQRTTRGGRMGQVAAEEGDEEFWNQEFFAEEANDERYETESEPEDRFDADFLESEQEGDEDEEAAEAEAEAVAKEPKRKVLKPPGYKKPPLPKPRPRAGEGAGGGAKAAKPRQQRPSIGPEDFSVLVAIEEETRKKAQVQKKRYAGPMVRWKSRKVGQAEMSTLEVRNMAMPDEMRAQVAPPPAPRLLCAVTGQPARYRDPHTGLPYASLDAYRELQRRREAGLLAVPAAAAPFALQGLGGHAAVAAAACMPVRQSARQAAQLPAAGFLQQQQFVQVQQPLYQPQMLMQQPLQQYGASPARQQQQAVAFASPAAAAGVT</sequence>
<feature type="region of interest" description="Disordered" evidence="2">
    <location>
        <begin position="1"/>
        <end position="201"/>
    </location>
</feature>
<feature type="compositionally biased region" description="Acidic residues" evidence="2">
    <location>
        <begin position="95"/>
        <end position="112"/>
    </location>
</feature>
<dbReference type="PANTHER" id="PTHR13275">
    <property type="entry name" value="YL-1 PROTEIN TRANSCRIPTION FACTOR-LIKE 1"/>
    <property type="match status" value="1"/>
</dbReference>
<name>E1ZDG4_CHLVA</name>
<dbReference type="PANTHER" id="PTHR13275:SF4">
    <property type="entry name" value="VACUOLAR PROTEIN SORTING-ASSOCIATED PROTEIN 72 HOMOLOG"/>
    <property type="match status" value="1"/>
</dbReference>
<comment type="similarity">
    <text evidence="1">Belongs to the VPS72/YL1 family.</text>
</comment>
<proteinExistence type="inferred from homology"/>
<dbReference type="eggNOG" id="KOG2897">
    <property type="taxonomic scope" value="Eukaryota"/>
</dbReference>
<dbReference type="FunCoup" id="E1ZDG4">
    <property type="interactions" value="1528"/>
</dbReference>
<feature type="compositionally biased region" description="Basic residues" evidence="2">
    <location>
        <begin position="60"/>
        <end position="70"/>
    </location>
</feature>
<feature type="compositionally biased region" description="Acidic residues" evidence="2">
    <location>
        <begin position="34"/>
        <end position="57"/>
    </location>
</feature>
<dbReference type="Proteomes" id="UP000008141">
    <property type="component" value="Unassembled WGS sequence"/>
</dbReference>
<dbReference type="Pfam" id="PF05764">
    <property type="entry name" value="YL1"/>
    <property type="match status" value="1"/>
</dbReference>
<evidence type="ECO:0000313" key="5">
    <source>
        <dbReference type="Proteomes" id="UP000008141"/>
    </source>
</evidence>
<evidence type="ECO:0000313" key="4">
    <source>
        <dbReference type="EMBL" id="EFN56219.1"/>
    </source>
</evidence>
<keyword evidence="5" id="KW-1185">Reference proteome</keyword>
<dbReference type="InterPro" id="IPR046757">
    <property type="entry name" value="YL1_N"/>
</dbReference>
<feature type="compositionally biased region" description="Acidic residues" evidence="2">
    <location>
        <begin position="129"/>
        <end position="148"/>
    </location>
</feature>
<dbReference type="GO" id="GO:0005634">
    <property type="term" value="C:nucleus"/>
    <property type="evidence" value="ECO:0007669"/>
    <property type="project" value="TreeGrafter"/>
</dbReference>
<accession>E1ZDG4</accession>
<dbReference type="GeneID" id="17355858"/>
<protein>
    <recommendedName>
        <fullName evidence="3">Vps72/YL1 C-terminal domain-containing protein</fullName>
    </recommendedName>
</protein>
<dbReference type="EMBL" id="GL433842">
    <property type="protein sequence ID" value="EFN56219.1"/>
    <property type="molecule type" value="Genomic_DNA"/>
</dbReference>
<feature type="compositionally biased region" description="Acidic residues" evidence="2">
    <location>
        <begin position="1"/>
        <end position="27"/>
    </location>
</feature>